<dbReference type="Proteomes" id="UP000663879">
    <property type="component" value="Unassembled WGS sequence"/>
</dbReference>
<protein>
    <submittedName>
        <fullName evidence="2">Uncharacterized protein</fullName>
    </submittedName>
</protein>
<gene>
    <name evidence="2" type="ORF">OXX778_LOCUS6482</name>
</gene>
<comment type="caution">
    <text evidence="2">The sequence shown here is derived from an EMBL/GenBank/DDBJ whole genome shotgun (WGS) entry which is preliminary data.</text>
</comment>
<feature type="compositionally biased region" description="Polar residues" evidence="1">
    <location>
        <begin position="167"/>
        <end position="177"/>
    </location>
</feature>
<dbReference type="EMBL" id="CAJNOC010000770">
    <property type="protein sequence ID" value="CAF0801310.1"/>
    <property type="molecule type" value="Genomic_DNA"/>
</dbReference>
<feature type="compositionally biased region" description="Basic and acidic residues" evidence="1">
    <location>
        <begin position="477"/>
        <end position="487"/>
    </location>
</feature>
<dbReference type="AlphaFoldDB" id="A0A813SSS6"/>
<dbReference type="OrthoDB" id="10504853at2759"/>
<evidence type="ECO:0000313" key="2">
    <source>
        <dbReference type="EMBL" id="CAF0801310.1"/>
    </source>
</evidence>
<evidence type="ECO:0000313" key="3">
    <source>
        <dbReference type="Proteomes" id="UP000663879"/>
    </source>
</evidence>
<feature type="region of interest" description="Disordered" evidence="1">
    <location>
        <begin position="446"/>
        <end position="489"/>
    </location>
</feature>
<feature type="compositionally biased region" description="Polar residues" evidence="1">
    <location>
        <begin position="446"/>
        <end position="458"/>
    </location>
</feature>
<reference evidence="2" key="1">
    <citation type="submission" date="2021-02" db="EMBL/GenBank/DDBJ databases">
        <authorList>
            <person name="Nowell W R."/>
        </authorList>
    </citation>
    <scope>NUCLEOTIDE SEQUENCE</scope>
    <source>
        <strain evidence="2">Ploen Becks lab</strain>
    </source>
</reference>
<feature type="region of interest" description="Disordered" evidence="1">
    <location>
        <begin position="158"/>
        <end position="212"/>
    </location>
</feature>
<feature type="compositionally biased region" description="Low complexity" evidence="1">
    <location>
        <begin position="179"/>
        <end position="192"/>
    </location>
</feature>
<organism evidence="2 3">
    <name type="scientific">Brachionus calyciflorus</name>
    <dbReference type="NCBI Taxonomy" id="104777"/>
    <lineage>
        <taxon>Eukaryota</taxon>
        <taxon>Metazoa</taxon>
        <taxon>Spiralia</taxon>
        <taxon>Gnathifera</taxon>
        <taxon>Rotifera</taxon>
        <taxon>Eurotatoria</taxon>
        <taxon>Monogononta</taxon>
        <taxon>Pseudotrocha</taxon>
        <taxon>Ploima</taxon>
        <taxon>Brachionidae</taxon>
        <taxon>Brachionus</taxon>
    </lineage>
</organism>
<keyword evidence="3" id="KW-1185">Reference proteome</keyword>
<name>A0A813SSS6_9BILA</name>
<accession>A0A813SSS6</accession>
<proteinExistence type="predicted"/>
<sequence length="582" mass="66397">MNSSLCSDRNLTKPDKFSNEQHQENIYLAKYQSNSFTEIINSKTRTSIKVHKTPRVSTAQLSLSSSSQNAALASTNKNSQFINSFNSRSTNNFVDKYYNHNNINNIHDMETSTNTASSINFMNRIKSLESKSKRTTTPFQQQQQQIINPTQINIVNSSTYQQQQQQPKTNRNNNELYDNSYLNFQNNNTNNNRYTSGQTGNDRKPSEPQSQTTKYRLNIYQDKVPDQKFFNRNYKPPEMLITNRQMNDSPTTSGTNTDIRLNSATDKNLQSNSMNLNKLKLLKKRNALKKTLSNVNQQQQTNTSSLSKSHQNFDYNYTLITTSKEDFKSQTSLNNLTNKAYSMHLSRNSLNNTESNLGGSNQNILIHKSSETIDELHLSELRGKAINNLNGNLNRVRSTPHINNNSNQSLIQNSIPVINGRTKSENELVNLPEANMKPRVKTVTQIGLFNNKTNSKSRPVSRMDKSKTDNSSTSTNKAKESDSEEIRGGINVKNESSKLNGFDMKLGIDGFEPSPYNIMSDPVISEQFRKLYEEDEYFQQVHRKCCEWLNKYVFPEIENHTYGISNGNTSTVTPASSTRNFR</sequence>
<evidence type="ECO:0000256" key="1">
    <source>
        <dbReference type="SAM" id="MobiDB-lite"/>
    </source>
</evidence>